<comment type="caution">
    <text evidence="3">The sequence shown here is derived from an EMBL/GenBank/DDBJ whole genome shotgun (WGS) entry which is preliminary data.</text>
</comment>
<name>A0A835GZ03_9MAGN</name>
<gene>
    <name evidence="3" type="ORF">IFM89_025215</name>
</gene>
<dbReference type="Proteomes" id="UP000631114">
    <property type="component" value="Unassembled WGS sequence"/>
</dbReference>
<evidence type="ECO:0000259" key="2">
    <source>
        <dbReference type="Pfam" id="PF26578"/>
    </source>
</evidence>
<dbReference type="InterPro" id="IPR058888">
    <property type="entry name" value="LLG1-like"/>
</dbReference>
<dbReference type="Pfam" id="PF26578">
    <property type="entry name" value="LLG1"/>
    <property type="match status" value="1"/>
</dbReference>
<keyword evidence="1" id="KW-0732">Signal</keyword>
<dbReference type="InterPro" id="IPR039307">
    <property type="entry name" value="LORELEI-like"/>
</dbReference>
<dbReference type="EMBL" id="JADFTS010000009">
    <property type="protein sequence ID" value="KAF9589506.1"/>
    <property type="molecule type" value="Genomic_DNA"/>
</dbReference>
<feature type="signal peptide" evidence="1">
    <location>
        <begin position="1"/>
        <end position="15"/>
    </location>
</feature>
<sequence>MALLILFFFLLTVSSTTFISDEIFGKEKESRGSITTHRSLLQTKDSCPQDFEFQNYTIITSQCKGPQYPPTLCCDAFKRFACPYAAYINDLASECAYVMFSYINLYGKYPPGLFASECQEGKAGLDCTGFLGDATSDPPTTSQSEGCIPRSLSPFLIAAIWFILLPQIFERFS</sequence>
<evidence type="ECO:0000256" key="1">
    <source>
        <dbReference type="SAM" id="SignalP"/>
    </source>
</evidence>
<accession>A0A835GZ03</accession>
<evidence type="ECO:0000313" key="4">
    <source>
        <dbReference type="Proteomes" id="UP000631114"/>
    </source>
</evidence>
<dbReference type="PANTHER" id="PTHR31533">
    <property type="entry name" value="GPI-ANCHORED PROTEIN LLG1-RELATED-RELATED"/>
    <property type="match status" value="1"/>
</dbReference>
<proteinExistence type="predicted"/>
<dbReference type="PANTHER" id="PTHR31533:SF2">
    <property type="entry name" value="GPI-ANCHORED PROTEIN LLG1"/>
    <property type="match status" value="1"/>
</dbReference>
<reference evidence="3 4" key="1">
    <citation type="submission" date="2020-10" db="EMBL/GenBank/DDBJ databases">
        <title>The Coptis chinensis genome and diversification of protoberbering-type alkaloids.</title>
        <authorList>
            <person name="Wang B."/>
            <person name="Shu S."/>
            <person name="Song C."/>
            <person name="Liu Y."/>
        </authorList>
    </citation>
    <scope>NUCLEOTIDE SEQUENCE [LARGE SCALE GENOMIC DNA]</scope>
    <source>
        <strain evidence="3">HL-2020</strain>
        <tissue evidence="3">Leaf</tissue>
    </source>
</reference>
<protein>
    <recommendedName>
        <fullName evidence="2">GPI-anchored protein LLG1-like domain-containing protein</fullName>
    </recommendedName>
</protein>
<keyword evidence="4" id="KW-1185">Reference proteome</keyword>
<evidence type="ECO:0000313" key="3">
    <source>
        <dbReference type="EMBL" id="KAF9589506.1"/>
    </source>
</evidence>
<dbReference type="OrthoDB" id="585255at2759"/>
<feature type="chain" id="PRO_5032435739" description="GPI-anchored protein LLG1-like domain-containing protein" evidence="1">
    <location>
        <begin position="16"/>
        <end position="173"/>
    </location>
</feature>
<dbReference type="AlphaFoldDB" id="A0A835GZ03"/>
<feature type="domain" description="GPI-anchored protein LLG1-like" evidence="2">
    <location>
        <begin position="50"/>
        <end position="125"/>
    </location>
</feature>
<organism evidence="3 4">
    <name type="scientific">Coptis chinensis</name>
    <dbReference type="NCBI Taxonomy" id="261450"/>
    <lineage>
        <taxon>Eukaryota</taxon>
        <taxon>Viridiplantae</taxon>
        <taxon>Streptophyta</taxon>
        <taxon>Embryophyta</taxon>
        <taxon>Tracheophyta</taxon>
        <taxon>Spermatophyta</taxon>
        <taxon>Magnoliopsida</taxon>
        <taxon>Ranunculales</taxon>
        <taxon>Ranunculaceae</taxon>
        <taxon>Coptidoideae</taxon>
        <taxon>Coptis</taxon>
    </lineage>
</organism>